<sequence length="77" mass="8715">MAKEKNALAIIDEHDARNIGKVLNVKVRGSMYLFTLLYRRNLIEKNELINALDALVGSGWRISLADYQKVKGALEEI</sequence>
<evidence type="ECO:0000313" key="1">
    <source>
        <dbReference type="EMBL" id="NCN65727.1"/>
    </source>
</evidence>
<proteinExistence type="predicted"/>
<protein>
    <recommendedName>
        <fullName evidence="4">DUF3368 domain-containing protein</fullName>
    </recommendedName>
</protein>
<evidence type="ECO:0000313" key="3">
    <source>
        <dbReference type="Proteomes" id="UP000738826"/>
    </source>
</evidence>
<dbReference type="EMBL" id="JAACVF010000217">
    <property type="protein sequence ID" value="NCN65727.1"/>
    <property type="molecule type" value="Genomic_DNA"/>
</dbReference>
<organism evidence="2 3">
    <name type="scientific">Candidatus Altarchaeum hamiconexum</name>
    <dbReference type="NCBI Taxonomy" id="1803513"/>
    <lineage>
        <taxon>Archaea</taxon>
        <taxon>Candidatus Altarchaeota</taxon>
        <taxon>Candidatus Altiarchaeia</taxon>
        <taxon>Candidatus Altarchaeales</taxon>
        <taxon>Candidatus Altarchaeaceae</taxon>
        <taxon>Candidatus Altarchaeum</taxon>
    </lineage>
</organism>
<comment type="caution">
    <text evidence="2">The sequence shown here is derived from an EMBL/GenBank/DDBJ whole genome shotgun (WGS) entry which is preliminary data.</text>
</comment>
<name>A0A8J7YZA2_9ARCH</name>
<dbReference type="Proteomes" id="UP000738826">
    <property type="component" value="Unassembled WGS sequence"/>
</dbReference>
<gene>
    <name evidence="2" type="ORF">GW779_04880</name>
    <name evidence="1" type="ORF">GW910_06715</name>
</gene>
<dbReference type="Pfam" id="PF11848">
    <property type="entry name" value="DUF3368"/>
    <property type="match status" value="1"/>
</dbReference>
<dbReference type="EMBL" id="JAACQH010000103">
    <property type="protein sequence ID" value="NCS91726.1"/>
    <property type="molecule type" value="Genomic_DNA"/>
</dbReference>
<dbReference type="AlphaFoldDB" id="A0A8J7YZA2"/>
<dbReference type="Proteomes" id="UP000768163">
    <property type="component" value="Unassembled WGS sequence"/>
</dbReference>
<evidence type="ECO:0000313" key="2">
    <source>
        <dbReference type="EMBL" id="NCS91726.1"/>
    </source>
</evidence>
<accession>A0A8J7YZA2</accession>
<reference evidence="2" key="1">
    <citation type="submission" date="2019-11" db="EMBL/GenBank/DDBJ databases">
        <title>Lipid analysis of CO2-rich subsurface aquifers suggests an autotrophy-based deep biosphere with lysolipids enriched in CPR bacteria.</title>
        <authorList>
            <person name="Probst A.J."/>
            <person name="Elling F.J."/>
            <person name="Castelle C.J."/>
            <person name="Zhu Q."/>
            <person name="Elvert M."/>
            <person name="Birarda G."/>
            <person name="Holman H.-Y."/>
            <person name="Lane K.R."/>
            <person name="Ladd B."/>
            <person name="Ryan M.C."/>
            <person name="Woyke T."/>
            <person name="Hinrichs K.-U."/>
            <person name="Banfield J.F."/>
        </authorList>
    </citation>
    <scope>NUCLEOTIDE SEQUENCE</scope>
    <source>
        <strain evidence="1">CG_2015-01_33_1645</strain>
        <strain evidence="2">CG_2015-04_33_537</strain>
    </source>
</reference>
<dbReference type="InterPro" id="IPR021799">
    <property type="entry name" value="PIN-like_prokaryotic"/>
</dbReference>
<evidence type="ECO:0008006" key="4">
    <source>
        <dbReference type="Google" id="ProtNLM"/>
    </source>
</evidence>